<accession>A0A1H1LTU3</accession>
<dbReference type="Proteomes" id="UP000199700">
    <property type="component" value="Chromosome"/>
</dbReference>
<sequence>MCIDPDDTWLRGYEAWWSLSPNDSPCYRGGTSGMLLSFPQILSRSDQAFAQSEEGE</sequence>
<dbReference type="AlphaFoldDB" id="A0A1H1LTU3"/>
<organism evidence="1 2">
    <name type="scientific">Brevibacterium sandarakinum</name>
    <dbReference type="NCBI Taxonomy" id="629680"/>
    <lineage>
        <taxon>Bacteria</taxon>
        <taxon>Bacillati</taxon>
        <taxon>Actinomycetota</taxon>
        <taxon>Actinomycetes</taxon>
        <taxon>Micrococcales</taxon>
        <taxon>Brevibacteriaceae</taxon>
        <taxon>Brevibacterium</taxon>
    </lineage>
</organism>
<reference evidence="1" key="1">
    <citation type="submission" date="2016-10" db="EMBL/GenBank/DDBJ databases">
        <authorList>
            <person name="Varghese N."/>
            <person name="Submissions S."/>
        </authorList>
    </citation>
    <scope>NUCLEOTIDE SEQUENCE [LARGE SCALE GENOMIC DNA]</scope>
    <source>
        <strain evidence="1">DSM 22082</strain>
    </source>
</reference>
<evidence type="ECO:0000313" key="2">
    <source>
        <dbReference type="Proteomes" id="UP000199700"/>
    </source>
</evidence>
<gene>
    <name evidence="1" type="ORF">SAMN04489751_0423</name>
</gene>
<protein>
    <submittedName>
        <fullName evidence="1">Uncharacterized protein</fullName>
    </submittedName>
</protein>
<keyword evidence="2" id="KW-1185">Reference proteome</keyword>
<proteinExistence type="predicted"/>
<name>A0A1H1LTU3_BRESA</name>
<evidence type="ECO:0000313" key="1">
    <source>
        <dbReference type="EMBL" id="SDR77936.1"/>
    </source>
</evidence>
<dbReference type="STRING" id="629680.SAMN04489751_0423"/>
<dbReference type="EMBL" id="LT629739">
    <property type="protein sequence ID" value="SDR77936.1"/>
    <property type="molecule type" value="Genomic_DNA"/>
</dbReference>